<evidence type="ECO:0000256" key="2">
    <source>
        <dbReference type="ARBA" id="ARBA00003213"/>
    </source>
</evidence>
<dbReference type="EMBL" id="MHKD01000042">
    <property type="protein sequence ID" value="OGY81726.1"/>
    <property type="molecule type" value="Genomic_DNA"/>
</dbReference>
<name>A0A1G2AYY6_9BACT</name>
<dbReference type="NCBIfam" id="TIGR00174">
    <property type="entry name" value="miaA"/>
    <property type="match status" value="1"/>
</dbReference>
<dbReference type="PANTHER" id="PTHR11088">
    <property type="entry name" value="TRNA DIMETHYLALLYLTRANSFERASE"/>
    <property type="match status" value="1"/>
</dbReference>
<evidence type="ECO:0000256" key="3">
    <source>
        <dbReference type="ARBA" id="ARBA00005842"/>
    </source>
</evidence>
<dbReference type="EC" id="2.5.1.75" evidence="10"/>
<dbReference type="Gene3D" id="1.10.20.140">
    <property type="match status" value="1"/>
</dbReference>
<dbReference type="Pfam" id="PF01715">
    <property type="entry name" value="IPPT"/>
    <property type="match status" value="1"/>
</dbReference>
<feature type="site" description="Interaction with substrate tRNA" evidence="10">
    <location>
        <position position="135"/>
    </location>
</feature>
<evidence type="ECO:0000256" key="4">
    <source>
        <dbReference type="ARBA" id="ARBA00022679"/>
    </source>
</evidence>
<dbReference type="InterPro" id="IPR027417">
    <property type="entry name" value="P-loop_NTPase"/>
</dbReference>
<comment type="caution">
    <text evidence="10">Lacks conserved residue(s) required for the propagation of feature annotation.</text>
</comment>
<organism evidence="14 15">
    <name type="scientific">Candidatus Kerfeldbacteria bacterium RIFCSPHIGHO2_12_FULL_48_17</name>
    <dbReference type="NCBI Taxonomy" id="1798542"/>
    <lineage>
        <taxon>Bacteria</taxon>
        <taxon>Candidatus Kerfeldiibacteriota</taxon>
    </lineage>
</organism>
<keyword evidence="7 10" id="KW-0067">ATP-binding</keyword>
<accession>A0A1G2AYY6</accession>
<gene>
    <name evidence="10" type="primary">miaA</name>
    <name evidence="14" type="ORF">A3F54_01190</name>
</gene>
<evidence type="ECO:0000256" key="13">
    <source>
        <dbReference type="RuleBase" id="RU003785"/>
    </source>
</evidence>
<reference evidence="14 15" key="1">
    <citation type="journal article" date="2016" name="Nat. Commun.">
        <title>Thousands of microbial genomes shed light on interconnected biogeochemical processes in an aquifer system.</title>
        <authorList>
            <person name="Anantharaman K."/>
            <person name="Brown C.T."/>
            <person name="Hug L.A."/>
            <person name="Sharon I."/>
            <person name="Castelle C.J."/>
            <person name="Probst A.J."/>
            <person name="Thomas B.C."/>
            <person name="Singh A."/>
            <person name="Wilkins M.J."/>
            <person name="Karaoz U."/>
            <person name="Brodie E.L."/>
            <person name="Williams K.H."/>
            <person name="Hubbard S.S."/>
            <person name="Banfield J.F."/>
        </authorList>
    </citation>
    <scope>NUCLEOTIDE SEQUENCE [LARGE SCALE GENOMIC DNA]</scope>
</reference>
<feature type="binding site" evidence="10">
    <location>
        <begin position="9"/>
        <end position="16"/>
    </location>
    <ligand>
        <name>ATP</name>
        <dbReference type="ChEBI" id="CHEBI:30616"/>
    </ligand>
</feature>
<comment type="subunit">
    <text evidence="10">Monomer.</text>
</comment>
<dbReference type="Proteomes" id="UP000176952">
    <property type="component" value="Unassembled WGS sequence"/>
</dbReference>
<sequence length="304" mass="34615">MPKLIALVGPTASGKTDLALQLAKKYNGYVISADSRQIYRQMNIGTGKPALGAVEMVCDQPSYDINGIRHFMFDMVSPDQTYTVAEYKDAVYRLISDMRREYPDNIPFLVGGTGLYVSAVIENWEIPKVAPTGLREDLEKRTLDDLVQELQNRAPDVAKRIDIKNKRRVVRALEVVLEGKSFDQARGPRMFDILLLGLDVPREELYTRIDARVDAMMAAGLLDEVKSLAAKYDWDVPAMSGIGYRQFRPVLEGKMDLAEAVEKLKQDTRHYAKKQLTWWRKREGMKCIKNTGDSEDFIEKFLQK</sequence>
<dbReference type="InterPro" id="IPR039657">
    <property type="entry name" value="Dimethylallyltransferase"/>
</dbReference>
<dbReference type="HAMAP" id="MF_00185">
    <property type="entry name" value="IPP_trans"/>
    <property type="match status" value="1"/>
</dbReference>
<proteinExistence type="inferred from homology"/>
<dbReference type="InterPro" id="IPR018022">
    <property type="entry name" value="IPT"/>
</dbReference>
<comment type="catalytic activity">
    <reaction evidence="9 10 11">
        <text>adenosine(37) in tRNA + dimethylallyl diphosphate = N(6)-dimethylallyladenosine(37) in tRNA + diphosphate</text>
        <dbReference type="Rhea" id="RHEA:26482"/>
        <dbReference type="Rhea" id="RHEA-COMP:10162"/>
        <dbReference type="Rhea" id="RHEA-COMP:10375"/>
        <dbReference type="ChEBI" id="CHEBI:33019"/>
        <dbReference type="ChEBI" id="CHEBI:57623"/>
        <dbReference type="ChEBI" id="CHEBI:74411"/>
        <dbReference type="ChEBI" id="CHEBI:74415"/>
        <dbReference type="EC" id="2.5.1.75"/>
    </reaction>
</comment>
<evidence type="ECO:0000313" key="14">
    <source>
        <dbReference type="EMBL" id="OGY81726.1"/>
    </source>
</evidence>
<dbReference type="GO" id="GO:0005524">
    <property type="term" value="F:ATP binding"/>
    <property type="evidence" value="ECO:0007669"/>
    <property type="project" value="UniProtKB-UniRule"/>
</dbReference>
<comment type="caution">
    <text evidence="14">The sequence shown here is derived from an EMBL/GenBank/DDBJ whole genome shotgun (WGS) entry which is preliminary data.</text>
</comment>
<dbReference type="Gene3D" id="3.40.50.300">
    <property type="entry name" value="P-loop containing nucleotide triphosphate hydrolases"/>
    <property type="match status" value="1"/>
</dbReference>
<evidence type="ECO:0000256" key="11">
    <source>
        <dbReference type="RuleBase" id="RU003783"/>
    </source>
</evidence>
<evidence type="ECO:0000256" key="12">
    <source>
        <dbReference type="RuleBase" id="RU003784"/>
    </source>
</evidence>
<comment type="similarity">
    <text evidence="3 10 13">Belongs to the IPP transferase family.</text>
</comment>
<evidence type="ECO:0000256" key="10">
    <source>
        <dbReference type="HAMAP-Rule" id="MF_00185"/>
    </source>
</evidence>
<dbReference type="AlphaFoldDB" id="A0A1G2AYY6"/>
<feature type="region of interest" description="Interaction with substrate tRNA" evidence="10">
    <location>
        <begin position="34"/>
        <end position="37"/>
    </location>
</feature>
<evidence type="ECO:0000256" key="7">
    <source>
        <dbReference type="ARBA" id="ARBA00022840"/>
    </source>
</evidence>
<evidence type="ECO:0000256" key="1">
    <source>
        <dbReference type="ARBA" id="ARBA00001946"/>
    </source>
</evidence>
<keyword evidence="5 10" id="KW-0819">tRNA processing</keyword>
<evidence type="ECO:0000313" key="15">
    <source>
        <dbReference type="Proteomes" id="UP000176952"/>
    </source>
</evidence>
<evidence type="ECO:0000256" key="9">
    <source>
        <dbReference type="ARBA" id="ARBA00049563"/>
    </source>
</evidence>
<protein>
    <recommendedName>
        <fullName evidence="10">tRNA dimethylallyltransferase</fullName>
        <ecNumber evidence="10">2.5.1.75</ecNumber>
    </recommendedName>
    <alternativeName>
        <fullName evidence="10">Dimethylallyl diphosphate:tRNA dimethylallyltransferase</fullName>
        <shortName evidence="10">DMAPP:tRNA dimethylallyltransferase</shortName>
        <shortName evidence="10">DMATase</shortName>
    </alternativeName>
    <alternativeName>
        <fullName evidence="10">Isopentenyl-diphosphate:tRNA isopentenyltransferase</fullName>
        <shortName evidence="10">IPP transferase</shortName>
        <shortName evidence="10">IPPT</shortName>
        <shortName evidence="10">IPTase</shortName>
    </alternativeName>
</protein>
<evidence type="ECO:0000256" key="8">
    <source>
        <dbReference type="ARBA" id="ARBA00022842"/>
    </source>
</evidence>
<evidence type="ECO:0000256" key="5">
    <source>
        <dbReference type="ARBA" id="ARBA00022694"/>
    </source>
</evidence>
<evidence type="ECO:0000256" key="6">
    <source>
        <dbReference type="ARBA" id="ARBA00022741"/>
    </source>
</evidence>
<dbReference type="PANTHER" id="PTHR11088:SF60">
    <property type="entry name" value="TRNA DIMETHYLALLYLTRANSFERASE"/>
    <property type="match status" value="1"/>
</dbReference>
<comment type="cofactor">
    <cofactor evidence="1 10">
        <name>Mg(2+)</name>
        <dbReference type="ChEBI" id="CHEBI:18420"/>
    </cofactor>
</comment>
<keyword evidence="8 10" id="KW-0460">Magnesium</keyword>
<dbReference type="STRING" id="1798542.A3F54_01190"/>
<comment type="function">
    <text evidence="2 10 12">Catalyzes the transfer of a dimethylallyl group onto the adenine at position 37 in tRNAs that read codons beginning with uridine, leading to the formation of N6-(dimethylallyl)adenosine (i(6)A).</text>
</comment>
<feature type="site" description="Interaction with substrate tRNA" evidence="10">
    <location>
        <position position="113"/>
    </location>
</feature>
<keyword evidence="4 10" id="KW-0808">Transferase</keyword>
<feature type="binding site" evidence="10">
    <location>
        <begin position="11"/>
        <end position="16"/>
    </location>
    <ligand>
        <name>substrate</name>
    </ligand>
</feature>
<keyword evidence="6 10" id="KW-0547">Nucleotide-binding</keyword>
<dbReference type="GO" id="GO:0052381">
    <property type="term" value="F:tRNA dimethylallyltransferase activity"/>
    <property type="evidence" value="ECO:0007669"/>
    <property type="project" value="UniProtKB-UniRule"/>
</dbReference>
<dbReference type="GO" id="GO:0006400">
    <property type="term" value="P:tRNA modification"/>
    <property type="evidence" value="ECO:0007669"/>
    <property type="project" value="TreeGrafter"/>
</dbReference>
<dbReference type="SUPFAM" id="SSF52540">
    <property type="entry name" value="P-loop containing nucleoside triphosphate hydrolases"/>
    <property type="match status" value="2"/>
</dbReference>